<evidence type="ECO:0000313" key="3">
    <source>
        <dbReference type="Proteomes" id="UP001150904"/>
    </source>
</evidence>
<keyword evidence="3" id="KW-1185">Reference proteome</keyword>
<gene>
    <name evidence="2" type="ORF">N7498_001572</name>
</gene>
<proteinExistence type="predicted"/>
<comment type="caution">
    <text evidence="2">The sequence shown here is derived from an EMBL/GenBank/DDBJ whole genome shotgun (WGS) entry which is preliminary data.</text>
</comment>
<name>A0A9W9NIY3_9EURO</name>
<reference evidence="2" key="2">
    <citation type="journal article" date="2023" name="IMA Fungus">
        <title>Comparative genomic study of the Penicillium genus elucidates a diverse pangenome and 15 lateral gene transfer events.</title>
        <authorList>
            <person name="Petersen C."/>
            <person name="Sorensen T."/>
            <person name="Nielsen M.R."/>
            <person name="Sondergaard T.E."/>
            <person name="Sorensen J.L."/>
            <person name="Fitzpatrick D.A."/>
            <person name="Frisvad J.C."/>
            <person name="Nielsen K.L."/>
        </authorList>
    </citation>
    <scope>NUCLEOTIDE SEQUENCE</scope>
    <source>
        <strain evidence="2">IBT 15544</strain>
    </source>
</reference>
<organism evidence="2 3">
    <name type="scientific">Penicillium cinerascens</name>
    <dbReference type="NCBI Taxonomy" id="70096"/>
    <lineage>
        <taxon>Eukaryota</taxon>
        <taxon>Fungi</taxon>
        <taxon>Dikarya</taxon>
        <taxon>Ascomycota</taxon>
        <taxon>Pezizomycotina</taxon>
        <taxon>Eurotiomycetes</taxon>
        <taxon>Eurotiomycetidae</taxon>
        <taxon>Eurotiales</taxon>
        <taxon>Aspergillaceae</taxon>
        <taxon>Penicillium</taxon>
    </lineage>
</organism>
<evidence type="ECO:0000313" key="2">
    <source>
        <dbReference type="EMBL" id="KAJ5219473.1"/>
    </source>
</evidence>
<sequence length="359" mass="40135">MSVETNQETHLSTIEIASDGQTHTLDNIAAVVLATGFTPFDSLSLLPKDNTAKTDPFLPLVLDKGGTIRSEIPDLGFVGFYRGPYWGVMEMQARFLGAEWVKKNRQVSTTEDQRQSLRVLRCSDTNSQRGQFPMGDYVGLMESFTKDLGIDRAGLSEDDSRSGPAIPARYTYSHPSTTAQEDMDNEKERTLGALKALSDPKHQKLQEAAALAIFRALHGAWIFSREYITGEKESGTTTFSPRYPSSPAYDREYTQTKLLSSSSTIRSIFRLSESGAQDENTEIEVLENDTLVAVGGNPKRLHLTPFYLKRVDGQYIPGEYYIFNFKGVSIASWERLEPTYDTTGAEGQAFTQIRTIYKR</sequence>
<accession>A0A9W9NIY3</accession>
<dbReference type="RefSeq" id="XP_058314046.1">
    <property type="nucleotide sequence ID" value="XM_058448635.1"/>
</dbReference>
<dbReference type="OrthoDB" id="66881at2759"/>
<protein>
    <submittedName>
        <fullName evidence="2">FAD-dependent pyridine nucleotide-disulfide oxidoreductase</fullName>
    </submittedName>
</protein>
<dbReference type="AlphaFoldDB" id="A0A9W9NIY3"/>
<evidence type="ECO:0000256" key="1">
    <source>
        <dbReference type="SAM" id="MobiDB-lite"/>
    </source>
</evidence>
<dbReference type="Proteomes" id="UP001150904">
    <property type="component" value="Unassembled WGS sequence"/>
</dbReference>
<reference evidence="2" key="1">
    <citation type="submission" date="2022-12" db="EMBL/GenBank/DDBJ databases">
        <authorList>
            <person name="Petersen C."/>
        </authorList>
    </citation>
    <scope>NUCLEOTIDE SEQUENCE</scope>
    <source>
        <strain evidence="2">IBT 15544</strain>
    </source>
</reference>
<dbReference type="EMBL" id="JAPQKR010000004">
    <property type="protein sequence ID" value="KAJ5219473.1"/>
    <property type="molecule type" value="Genomic_DNA"/>
</dbReference>
<feature type="region of interest" description="Disordered" evidence="1">
    <location>
        <begin position="155"/>
        <end position="186"/>
    </location>
</feature>
<dbReference type="GeneID" id="83175935"/>